<evidence type="ECO:0000256" key="3">
    <source>
        <dbReference type="ARBA" id="ARBA00022729"/>
    </source>
</evidence>
<evidence type="ECO:0000256" key="1">
    <source>
        <dbReference type="ARBA" id="ARBA00004606"/>
    </source>
</evidence>
<dbReference type="Gene3D" id="3.90.215.10">
    <property type="entry name" value="Gamma Fibrinogen, chain A, domain 1"/>
    <property type="match status" value="1"/>
</dbReference>
<dbReference type="InterPro" id="IPR014716">
    <property type="entry name" value="Fibrinogen_a/b/g_C_1"/>
</dbReference>
<name>A0A8K0EBR4_BRALA</name>
<evidence type="ECO:0000256" key="9">
    <source>
        <dbReference type="PROSITE-ProRule" id="PRU00196"/>
    </source>
</evidence>
<dbReference type="SUPFAM" id="SSF49899">
    <property type="entry name" value="Concanavalin A-like lectins/glucanases"/>
    <property type="match status" value="1"/>
</dbReference>
<accession>A0A8K0EBR4</accession>
<evidence type="ECO:0000256" key="11">
    <source>
        <dbReference type="SAM" id="Phobius"/>
    </source>
</evidence>
<dbReference type="EMBL" id="OV696700">
    <property type="protein sequence ID" value="CAH1247194.1"/>
    <property type="molecule type" value="Genomic_DNA"/>
</dbReference>
<evidence type="ECO:0000259" key="13">
    <source>
        <dbReference type="PROSITE" id="PS50287"/>
    </source>
</evidence>
<evidence type="ECO:0000256" key="6">
    <source>
        <dbReference type="ARBA" id="ARBA00023136"/>
    </source>
</evidence>
<dbReference type="CDD" id="cd00087">
    <property type="entry name" value="FReD"/>
    <property type="match status" value="1"/>
</dbReference>
<dbReference type="Proteomes" id="UP000838412">
    <property type="component" value="Chromosome 15"/>
</dbReference>
<reference evidence="15" key="1">
    <citation type="submission" date="2022-01" db="EMBL/GenBank/DDBJ databases">
        <authorList>
            <person name="Braso-Vives M."/>
        </authorList>
    </citation>
    <scope>NUCLEOTIDE SEQUENCE</scope>
</reference>
<dbReference type="PRINTS" id="PR00258">
    <property type="entry name" value="SPERACTRCPTR"/>
</dbReference>
<dbReference type="InterPro" id="IPR050373">
    <property type="entry name" value="Fibrinogen_C-term_domain"/>
</dbReference>
<dbReference type="FunFam" id="3.10.250.10:FF:000001">
    <property type="entry name" value="Lysyl oxidase 4 isoform X1"/>
    <property type="match status" value="1"/>
</dbReference>
<dbReference type="PROSITE" id="PS50060">
    <property type="entry name" value="MAM_2"/>
    <property type="match status" value="1"/>
</dbReference>
<protein>
    <submittedName>
        <fullName evidence="15">ANGPTL1 protein</fullName>
    </submittedName>
</protein>
<comment type="subcellular location">
    <subcellularLocation>
        <location evidence="1">Membrane</location>
        <topology evidence="1">Single-pass type II membrane protein</topology>
    </subcellularLocation>
</comment>
<evidence type="ECO:0000313" key="16">
    <source>
        <dbReference type="Proteomes" id="UP000838412"/>
    </source>
</evidence>
<evidence type="ECO:0000256" key="10">
    <source>
        <dbReference type="SAM" id="MobiDB-lite"/>
    </source>
</evidence>
<dbReference type="InterPro" id="IPR002181">
    <property type="entry name" value="Fibrinogen_a/b/g_C_dom"/>
</dbReference>
<dbReference type="InterPro" id="IPR000998">
    <property type="entry name" value="MAM_dom"/>
</dbReference>
<keyword evidence="7 9" id="KW-1015">Disulfide bond</keyword>
<evidence type="ECO:0000313" key="15">
    <source>
        <dbReference type="EMBL" id="CAH1247194.1"/>
    </source>
</evidence>
<evidence type="ECO:0000256" key="5">
    <source>
        <dbReference type="ARBA" id="ARBA00022989"/>
    </source>
</evidence>
<dbReference type="PROSITE" id="PS00514">
    <property type="entry name" value="FIBRINOGEN_C_1"/>
    <property type="match status" value="1"/>
</dbReference>
<keyword evidence="4" id="KW-0735">Signal-anchor</keyword>
<dbReference type="Pfam" id="PF00629">
    <property type="entry name" value="MAM"/>
    <property type="match status" value="1"/>
</dbReference>
<evidence type="ECO:0000256" key="8">
    <source>
        <dbReference type="ARBA" id="ARBA00023170"/>
    </source>
</evidence>
<dbReference type="Gene3D" id="2.60.120.200">
    <property type="match status" value="1"/>
</dbReference>
<evidence type="ECO:0000259" key="14">
    <source>
        <dbReference type="PROSITE" id="PS51406"/>
    </source>
</evidence>
<dbReference type="InterPro" id="IPR001190">
    <property type="entry name" value="SRCR"/>
</dbReference>
<keyword evidence="5 11" id="KW-1133">Transmembrane helix</keyword>
<gene>
    <name evidence="15" type="primary">ANGPTL1</name>
    <name evidence="15" type="ORF">BLAG_LOCUS8944</name>
</gene>
<dbReference type="InterPro" id="IPR036772">
    <property type="entry name" value="SRCR-like_dom_sf"/>
</dbReference>
<dbReference type="Pfam" id="PF00147">
    <property type="entry name" value="Fibrinogen_C"/>
    <property type="match status" value="1"/>
</dbReference>
<keyword evidence="8" id="KW-0675">Receptor</keyword>
<dbReference type="AlphaFoldDB" id="A0A8K0EBR4"/>
<feature type="compositionally biased region" description="Low complexity" evidence="10">
    <location>
        <begin position="143"/>
        <end position="156"/>
    </location>
</feature>
<keyword evidence="6 11" id="KW-0472">Membrane</keyword>
<dbReference type="SMART" id="SM00137">
    <property type="entry name" value="MAM"/>
    <property type="match status" value="1"/>
</dbReference>
<dbReference type="InterPro" id="IPR020837">
    <property type="entry name" value="Fibrinogen_CS"/>
</dbReference>
<dbReference type="SMART" id="SM00186">
    <property type="entry name" value="FBG"/>
    <property type="match status" value="1"/>
</dbReference>
<feature type="disulfide bond" evidence="9">
    <location>
        <begin position="419"/>
        <end position="483"/>
    </location>
</feature>
<feature type="region of interest" description="Disordered" evidence="10">
    <location>
        <begin position="142"/>
        <end position="222"/>
    </location>
</feature>
<dbReference type="PANTHER" id="PTHR19143">
    <property type="entry name" value="FIBRINOGEN/TENASCIN/ANGIOPOEITIN"/>
    <property type="match status" value="1"/>
</dbReference>
<dbReference type="SUPFAM" id="SSF56487">
    <property type="entry name" value="SRCR-like"/>
    <property type="match status" value="1"/>
</dbReference>
<evidence type="ECO:0000256" key="7">
    <source>
        <dbReference type="ARBA" id="ARBA00023157"/>
    </source>
</evidence>
<dbReference type="PROSITE" id="PS51406">
    <property type="entry name" value="FIBRINOGEN_C_2"/>
    <property type="match status" value="1"/>
</dbReference>
<dbReference type="GO" id="GO:0016020">
    <property type="term" value="C:membrane"/>
    <property type="evidence" value="ECO:0007669"/>
    <property type="project" value="UniProtKB-SubCell"/>
</dbReference>
<feature type="domain" description="SRCR" evidence="13">
    <location>
        <begin position="394"/>
        <end position="494"/>
    </location>
</feature>
<evidence type="ECO:0000259" key="12">
    <source>
        <dbReference type="PROSITE" id="PS50060"/>
    </source>
</evidence>
<feature type="transmembrane region" description="Helical" evidence="11">
    <location>
        <begin position="15"/>
        <end position="40"/>
    </location>
</feature>
<dbReference type="GO" id="GO:0005615">
    <property type="term" value="C:extracellular space"/>
    <property type="evidence" value="ECO:0007669"/>
    <property type="project" value="TreeGrafter"/>
</dbReference>
<keyword evidence="16" id="KW-1185">Reference proteome</keyword>
<proteinExistence type="predicted"/>
<dbReference type="Gene3D" id="3.10.250.10">
    <property type="entry name" value="SRCR-like domain"/>
    <property type="match status" value="1"/>
</dbReference>
<dbReference type="PANTHER" id="PTHR19143:SF458">
    <property type="entry name" value="FIBRINOGEN C-TERMINAL DOMAIN-CONTAINING PROTEIN-RELATED"/>
    <property type="match status" value="1"/>
</dbReference>
<keyword evidence="3" id="KW-0732">Signal</keyword>
<dbReference type="Pfam" id="PF00530">
    <property type="entry name" value="SRCR"/>
    <property type="match status" value="1"/>
</dbReference>
<dbReference type="Pfam" id="PF01391">
    <property type="entry name" value="Collagen"/>
    <property type="match status" value="1"/>
</dbReference>
<feature type="domain" description="MAM" evidence="12">
    <location>
        <begin position="230"/>
        <end position="395"/>
    </location>
</feature>
<dbReference type="SUPFAM" id="SSF56496">
    <property type="entry name" value="Fibrinogen C-terminal domain-like"/>
    <property type="match status" value="1"/>
</dbReference>
<dbReference type="InterPro" id="IPR013320">
    <property type="entry name" value="ConA-like_dom_sf"/>
</dbReference>
<dbReference type="PROSITE" id="PS00740">
    <property type="entry name" value="MAM_1"/>
    <property type="match status" value="1"/>
</dbReference>
<organism evidence="15 16">
    <name type="scientific">Branchiostoma lanceolatum</name>
    <name type="common">Common lancelet</name>
    <name type="synonym">Amphioxus lanceolatum</name>
    <dbReference type="NCBI Taxonomy" id="7740"/>
    <lineage>
        <taxon>Eukaryota</taxon>
        <taxon>Metazoa</taxon>
        <taxon>Chordata</taxon>
        <taxon>Cephalochordata</taxon>
        <taxon>Leptocardii</taxon>
        <taxon>Amphioxiformes</taxon>
        <taxon>Branchiostomatidae</taxon>
        <taxon>Branchiostoma</taxon>
    </lineage>
</organism>
<feature type="disulfide bond" evidence="9">
    <location>
        <begin position="432"/>
        <end position="493"/>
    </location>
</feature>
<evidence type="ECO:0000256" key="2">
    <source>
        <dbReference type="ARBA" id="ARBA00022692"/>
    </source>
</evidence>
<dbReference type="SMART" id="SM00202">
    <property type="entry name" value="SR"/>
    <property type="match status" value="1"/>
</dbReference>
<keyword evidence="2 11" id="KW-0812">Transmembrane</keyword>
<dbReference type="PROSITE" id="PS50287">
    <property type="entry name" value="SRCR_2"/>
    <property type="match status" value="1"/>
</dbReference>
<dbReference type="InterPro" id="IPR036056">
    <property type="entry name" value="Fibrinogen-like_C"/>
</dbReference>
<dbReference type="OrthoDB" id="7735550at2759"/>
<dbReference type="PROSITE" id="PS00420">
    <property type="entry name" value="SRCR_1"/>
    <property type="match status" value="1"/>
</dbReference>
<sequence length="708" mass="77611">MGSEKSETGRDRLGIIAALMVAAVVVFVSFLTMFVTMFVMMRQQAEMKSQLSQMKDMEAQLLHLKGMEAQMQEMRQWREHMDMQVGPQGPNAREQQTGAGRDRSATFLYGAEVHHRAKRSVHNARGFANKITLPMTLGGCLAGSAGQSGPQGQAGPRGPPGPPGRDGQPGAQGPPGPQGPPGSTGQTPVTPRVTSPPGMTHLTRPERPTAGRTVPDIAPIAPTTSVGPWSLCDFQKGAGGCGFVQDTTDDTDWVWGSQDTPTSNTGPPHDNTFRNSTGKYMYVEASGGTPGDSARLISTPLHMGNTIYCLNFNFHMYGTQVGTLNVYAKQRGNSTLGEAIFSRSDFQGNRWKFSELALPERGGFLQIVFETFRGSGAYGDIAIDDVGMITDSCIRLSGGNTSAEGRVEVLHYGQWGTICNDRWGAEDALVVCRQLGYRYARPVASQRSFGRGGGHIWMDQVACTGNESRLTDCPHNGWGNHDCAHDEDASVSCYDFTGCDEYRASGRRASGVYPVFFYPTRIGIYCDMDTAGGGWTVIQRRQDGSVPFNRNWEEYKQGFGDKKGEFWLGNELIHLLTNFRNHQLRIDMEDWGGDRRFASYSTFRVSGEAEGYRLHVSGYSGNAGDAMAHNNGQQFSTVDRDNDAYSSIHCSQRYGQGGWWFGSCTNSCLNGRYLGNCGSSCSRHQGVMWYRWRGSGYSLKSVSMKIRP</sequence>
<feature type="domain" description="Fibrinogen C-terminal" evidence="14">
    <location>
        <begin position="490"/>
        <end position="708"/>
    </location>
</feature>
<evidence type="ECO:0000256" key="4">
    <source>
        <dbReference type="ARBA" id="ARBA00022968"/>
    </source>
</evidence>
<dbReference type="InterPro" id="IPR008160">
    <property type="entry name" value="Collagen"/>
</dbReference>
<dbReference type="CDD" id="cd06263">
    <property type="entry name" value="MAM"/>
    <property type="match status" value="1"/>
</dbReference>
<feature type="disulfide bond" evidence="9">
    <location>
        <begin position="463"/>
        <end position="473"/>
    </location>
</feature>
<dbReference type="PRINTS" id="PR00020">
    <property type="entry name" value="MAMDOMAIN"/>
</dbReference>
<dbReference type="FunFam" id="3.90.215.10:FF:000001">
    <property type="entry name" value="Tenascin isoform 1"/>
    <property type="match status" value="1"/>
</dbReference>